<dbReference type="RefSeq" id="WP_003691574.1">
    <property type="nucleotide sequence ID" value="NZ_AKKT01000193.1"/>
</dbReference>
<evidence type="ECO:0000313" key="8">
    <source>
        <dbReference type="EMBL" id="KRN08455.1"/>
    </source>
</evidence>
<dbReference type="Gene3D" id="4.10.320.10">
    <property type="entry name" value="E3-binding domain"/>
    <property type="match status" value="1"/>
</dbReference>
<dbReference type="PATRIC" id="fig|1046596.6.peg.2402"/>
<evidence type="ECO:0000256" key="4">
    <source>
        <dbReference type="RuleBase" id="RU003423"/>
    </source>
</evidence>
<dbReference type="Proteomes" id="UP000050898">
    <property type="component" value="Unassembled WGS sequence"/>
</dbReference>
<dbReference type="Pfam" id="PF00198">
    <property type="entry name" value="2-oxoacid_dh"/>
    <property type="match status" value="1"/>
</dbReference>
<feature type="domain" description="Lipoyl-binding" evidence="6">
    <location>
        <begin position="2"/>
        <end position="77"/>
    </location>
</feature>
<evidence type="ECO:0000313" key="9">
    <source>
        <dbReference type="Proteomes" id="UP000050898"/>
    </source>
</evidence>
<comment type="cofactor">
    <cofactor evidence="1 4">
        <name>(R)-lipoate</name>
        <dbReference type="ChEBI" id="CHEBI:83088"/>
    </cofactor>
</comment>
<organism evidence="8 9">
    <name type="scientific">Liquorilactobacillus mali KCTC 3596 = DSM 20444</name>
    <dbReference type="NCBI Taxonomy" id="1046596"/>
    <lineage>
        <taxon>Bacteria</taxon>
        <taxon>Bacillati</taxon>
        <taxon>Bacillota</taxon>
        <taxon>Bacilli</taxon>
        <taxon>Lactobacillales</taxon>
        <taxon>Lactobacillaceae</taxon>
        <taxon>Liquorilactobacillus</taxon>
    </lineage>
</organism>
<evidence type="ECO:0000256" key="5">
    <source>
        <dbReference type="SAM" id="MobiDB-lite"/>
    </source>
</evidence>
<evidence type="ECO:0000256" key="1">
    <source>
        <dbReference type="ARBA" id="ARBA00001938"/>
    </source>
</evidence>
<dbReference type="GO" id="GO:0016746">
    <property type="term" value="F:acyltransferase activity"/>
    <property type="evidence" value="ECO:0007669"/>
    <property type="project" value="UniProtKB-KW"/>
</dbReference>
<dbReference type="InterPro" id="IPR036625">
    <property type="entry name" value="E3-bd_dom_sf"/>
</dbReference>
<accession>J0L2V6</accession>
<dbReference type="InterPro" id="IPR011053">
    <property type="entry name" value="Single_hybrid_motif"/>
</dbReference>
<name>J0L2V6_9LACO</name>
<dbReference type="EMBL" id="AYYH01000073">
    <property type="protein sequence ID" value="KRN08455.1"/>
    <property type="molecule type" value="Genomic_DNA"/>
</dbReference>
<keyword evidence="3 4" id="KW-0450">Lipoyl</keyword>
<evidence type="ECO:0000256" key="3">
    <source>
        <dbReference type="ARBA" id="ARBA00022823"/>
    </source>
</evidence>
<feature type="region of interest" description="Disordered" evidence="5">
    <location>
        <begin position="92"/>
        <end position="115"/>
    </location>
</feature>
<dbReference type="InterPro" id="IPR004167">
    <property type="entry name" value="PSBD"/>
</dbReference>
<dbReference type="Pfam" id="PF00364">
    <property type="entry name" value="Biotin_lipoyl"/>
    <property type="match status" value="1"/>
</dbReference>
<dbReference type="GO" id="GO:0045254">
    <property type="term" value="C:pyruvate dehydrogenase complex"/>
    <property type="evidence" value="ECO:0007669"/>
    <property type="project" value="InterPro"/>
</dbReference>
<dbReference type="PROSITE" id="PS50968">
    <property type="entry name" value="BIOTINYL_LIPOYL"/>
    <property type="match status" value="1"/>
</dbReference>
<dbReference type="InterPro" id="IPR023213">
    <property type="entry name" value="CAT-like_dom_sf"/>
</dbReference>
<dbReference type="GO" id="GO:0006086">
    <property type="term" value="P:pyruvate decarboxylation to acetyl-CoA"/>
    <property type="evidence" value="ECO:0007669"/>
    <property type="project" value="InterPro"/>
</dbReference>
<gene>
    <name evidence="8" type="ORF">FD00_GL002288</name>
</gene>
<dbReference type="CDD" id="cd06849">
    <property type="entry name" value="lipoyl_domain"/>
    <property type="match status" value="1"/>
</dbReference>
<dbReference type="AlphaFoldDB" id="J0L2V6"/>
<dbReference type="InterPro" id="IPR000089">
    <property type="entry name" value="Biotin_lipoyl"/>
</dbReference>
<dbReference type="OrthoDB" id="9805770at2"/>
<comment type="caution">
    <text evidence="8">The sequence shown here is derived from an EMBL/GenBank/DDBJ whole genome shotgun (WGS) entry which is preliminary data.</text>
</comment>
<dbReference type="PANTHER" id="PTHR23151:SF90">
    <property type="entry name" value="DIHYDROLIPOYLLYSINE-RESIDUE ACETYLTRANSFERASE COMPONENT OF PYRUVATE DEHYDROGENASE COMPLEX, MITOCHONDRIAL-RELATED"/>
    <property type="match status" value="1"/>
</dbReference>
<dbReference type="InterPro" id="IPR045257">
    <property type="entry name" value="E2/Pdx1"/>
</dbReference>
<dbReference type="GeneID" id="98317151"/>
<keyword evidence="4" id="KW-0012">Acyltransferase</keyword>
<comment type="similarity">
    <text evidence="2 4">Belongs to the 2-oxoacid dehydrogenase family.</text>
</comment>
<dbReference type="SUPFAM" id="SSF52777">
    <property type="entry name" value="CoA-dependent acyltransferases"/>
    <property type="match status" value="1"/>
</dbReference>
<keyword evidence="4" id="KW-0808">Transferase</keyword>
<dbReference type="Pfam" id="PF02817">
    <property type="entry name" value="E3_binding"/>
    <property type="match status" value="1"/>
</dbReference>
<dbReference type="Gene3D" id="3.30.559.10">
    <property type="entry name" value="Chloramphenicol acetyltransferase-like domain"/>
    <property type="match status" value="1"/>
</dbReference>
<dbReference type="Gene3D" id="2.40.50.100">
    <property type="match status" value="1"/>
</dbReference>
<protein>
    <recommendedName>
        <fullName evidence="4">Dihydrolipoamide acetyltransferase component of pyruvate dehydrogenase complex</fullName>
        <ecNumber evidence="4">2.3.1.-</ecNumber>
    </recommendedName>
</protein>
<feature type="domain" description="Peripheral subunit-binding (PSBD)" evidence="7">
    <location>
        <begin position="131"/>
        <end position="168"/>
    </location>
</feature>
<evidence type="ECO:0000259" key="7">
    <source>
        <dbReference type="PROSITE" id="PS51826"/>
    </source>
</evidence>
<dbReference type="InterPro" id="IPR001078">
    <property type="entry name" value="2-oxoacid_DH_actylTfrase"/>
</dbReference>
<sequence length="412" mass="44156">MATEIIMPKLGLTMTEGTVYEWVKNEGDEVKKGDIVAAINSEKLTADVDAPVDGILIKILVHEGEDAKCKDPIGYIGAAGEKVGEGGAVEQVPVESKEEADNAEQVEESQVQADKQSIVAEQGNSDKERVFVTPLARKIAAEKGLDYHQIIGTGGNGRVTRRDVENYVPTARPVETSSVASAKAGAGLTGMRQVIAQRMMSSLQNTAQVTLQLKADITKLMSFRKELKQKVNQPLVDGQLSLTTLVTKAAILALKDTPKMNAWYHDGLYEKVTDVNIGMAVAVDNGLVVPVVKSADSMTLTELGRSLNSVITDAREGTLESSAYSGGTFTISNLGKSGVEYFTPVINQPEIGILGVGTLLKELALNDDGKVNQLLKLPLSLTFDHQIIDGAPAADFLAEIVSYLEDPYMLVL</sequence>
<evidence type="ECO:0000259" key="6">
    <source>
        <dbReference type="PROSITE" id="PS50968"/>
    </source>
</evidence>
<evidence type="ECO:0000256" key="2">
    <source>
        <dbReference type="ARBA" id="ARBA00007317"/>
    </source>
</evidence>
<reference evidence="8 9" key="1">
    <citation type="journal article" date="2015" name="Genome Announc.">
        <title>Expanding the biotechnology potential of lactobacilli through comparative genomics of 213 strains and associated genera.</title>
        <authorList>
            <person name="Sun Z."/>
            <person name="Harris H.M."/>
            <person name="McCann A."/>
            <person name="Guo C."/>
            <person name="Argimon S."/>
            <person name="Zhang W."/>
            <person name="Yang X."/>
            <person name="Jeffery I.B."/>
            <person name="Cooney J.C."/>
            <person name="Kagawa T.F."/>
            <person name="Liu W."/>
            <person name="Song Y."/>
            <person name="Salvetti E."/>
            <person name="Wrobel A."/>
            <person name="Rasinkangas P."/>
            <person name="Parkhill J."/>
            <person name="Rea M.C."/>
            <person name="O'Sullivan O."/>
            <person name="Ritari J."/>
            <person name="Douillard F.P."/>
            <person name="Paul Ross R."/>
            <person name="Yang R."/>
            <person name="Briner A.E."/>
            <person name="Felis G.E."/>
            <person name="de Vos W.M."/>
            <person name="Barrangou R."/>
            <person name="Klaenhammer T.R."/>
            <person name="Caufield P.W."/>
            <person name="Cui Y."/>
            <person name="Zhang H."/>
            <person name="O'Toole P.W."/>
        </authorList>
    </citation>
    <scope>NUCLEOTIDE SEQUENCE [LARGE SCALE GENOMIC DNA]</scope>
    <source>
        <strain evidence="8 9">DSM 20444</strain>
    </source>
</reference>
<proteinExistence type="inferred from homology"/>
<dbReference type="PANTHER" id="PTHR23151">
    <property type="entry name" value="DIHYDROLIPOAMIDE ACETYL/SUCCINYL-TRANSFERASE-RELATED"/>
    <property type="match status" value="1"/>
</dbReference>
<dbReference type="SUPFAM" id="SSF47005">
    <property type="entry name" value="Peripheral subunit-binding domain of 2-oxo acid dehydrogenase complex"/>
    <property type="match status" value="1"/>
</dbReference>
<dbReference type="PROSITE" id="PS51826">
    <property type="entry name" value="PSBD"/>
    <property type="match status" value="1"/>
</dbReference>
<dbReference type="SUPFAM" id="SSF51230">
    <property type="entry name" value="Single hybrid motif"/>
    <property type="match status" value="1"/>
</dbReference>
<keyword evidence="9" id="KW-1185">Reference proteome</keyword>
<dbReference type="EC" id="2.3.1.-" evidence="4"/>